<evidence type="ECO:0000313" key="1">
    <source>
        <dbReference type="EMBL" id="TXD77306.1"/>
    </source>
</evidence>
<sequence>MSVFASDSWLFGFVILGLVWAEGRFFYRNSIDSLIQDENAMIAKIRVKWLRISLGMWVGISFLSRFCC</sequence>
<protein>
    <submittedName>
        <fullName evidence="1">Uncharacterized protein</fullName>
    </submittedName>
</protein>
<accession>A0ABY3HM27</accession>
<organism evidence="1 2">
    <name type="scientific">Algoriphagus ratkowskyi</name>
    <dbReference type="NCBI Taxonomy" id="57028"/>
    <lineage>
        <taxon>Bacteria</taxon>
        <taxon>Pseudomonadati</taxon>
        <taxon>Bacteroidota</taxon>
        <taxon>Cytophagia</taxon>
        <taxon>Cytophagales</taxon>
        <taxon>Cyclobacteriaceae</taxon>
        <taxon>Algoriphagus</taxon>
    </lineage>
</organism>
<gene>
    <name evidence="1" type="ORF">ESW18_13520</name>
</gene>
<reference evidence="1 2" key="1">
    <citation type="submission" date="2019-08" db="EMBL/GenBank/DDBJ databases">
        <title>Genome of Algoriphagus ratkowskyi IC026.</title>
        <authorList>
            <person name="Bowman J.P."/>
        </authorList>
    </citation>
    <scope>NUCLEOTIDE SEQUENCE [LARGE SCALE GENOMIC DNA]</scope>
    <source>
        <strain evidence="1 2">IC026</strain>
    </source>
</reference>
<keyword evidence="2" id="KW-1185">Reference proteome</keyword>
<evidence type="ECO:0000313" key="2">
    <source>
        <dbReference type="Proteomes" id="UP000321927"/>
    </source>
</evidence>
<proteinExistence type="predicted"/>
<comment type="caution">
    <text evidence="1">The sequence shown here is derived from an EMBL/GenBank/DDBJ whole genome shotgun (WGS) entry which is preliminary data.</text>
</comment>
<dbReference type="RefSeq" id="WP_143244206.1">
    <property type="nucleotide sequence ID" value="NZ_MSSV01000009.1"/>
</dbReference>
<dbReference type="EMBL" id="VORV01000008">
    <property type="protein sequence ID" value="TXD77306.1"/>
    <property type="molecule type" value="Genomic_DNA"/>
</dbReference>
<dbReference type="Proteomes" id="UP000321927">
    <property type="component" value="Unassembled WGS sequence"/>
</dbReference>
<name>A0ABY3HM27_9BACT</name>